<evidence type="ECO:0000256" key="1">
    <source>
        <dbReference type="SAM" id="SignalP"/>
    </source>
</evidence>
<dbReference type="Proteomes" id="UP000639274">
    <property type="component" value="Chromosome"/>
</dbReference>
<dbReference type="KEGG" id="lsf:I8J32_005965"/>
<evidence type="ECO:0000313" key="3">
    <source>
        <dbReference type="Proteomes" id="UP000639274"/>
    </source>
</evidence>
<dbReference type="AlphaFoldDB" id="A0A974Y101"/>
<protein>
    <submittedName>
        <fullName evidence="2">Uncharacterized protein</fullName>
    </submittedName>
</protein>
<dbReference type="RefSeq" id="WP_200616210.1">
    <property type="nucleotide sequence ID" value="NZ_CP071518.1"/>
</dbReference>
<feature type="chain" id="PRO_5037478484" evidence="1">
    <location>
        <begin position="22"/>
        <end position="153"/>
    </location>
</feature>
<reference evidence="2 3" key="1">
    <citation type="submission" date="2021-03" db="EMBL/GenBank/DDBJ databases">
        <title>Lysobacter sp. nov. isolated from soil of gangwondo yeongwol, south Korea.</title>
        <authorList>
            <person name="Kim K.R."/>
            <person name="Kim K.H."/>
            <person name="Jeon C.O."/>
        </authorList>
    </citation>
    <scope>NUCLEOTIDE SEQUENCE [LARGE SCALE GENOMIC DNA]</scope>
    <source>
        <strain evidence="2 3">R19</strain>
    </source>
</reference>
<proteinExistence type="predicted"/>
<keyword evidence="3" id="KW-1185">Reference proteome</keyword>
<organism evidence="2 3">
    <name type="scientific">Agrilutibacter solisilvae</name>
    <dbReference type="NCBI Taxonomy" id="2763317"/>
    <lineage>
        <taxon>Bacteria</taxon>
        <taxon>Pseudomonadati</taxon>
        <taxon>Pseudomonadota</taxon>
        <taxon>Gammaproteobacteria</taxon>
        <taxon>Lysobacterales</taxon>
        <taxon>Lysobacteraceae</taxon>
        <taxon>Agrilutibacter</taxon>
    </lineage>
</organism>
<feature type="signal peptide" evidence="1">
    <location>
        <begin position="1"/>
        <end position="21"/>
    </location>
</feature>
<keyword evidence="1" id="KW-0732">Signal</keyword>
<name>A0A974Y101_9GAMM</name>
<evidence type="ECO:0000313" key="2">
    <source>
        <dbReference type="EMBL" id="QSX79406.1"/>
    </source>
</evidence>
<gene>
    <name evidence="2" type="ORF">I8J32_005965</name>
</gene>
<dbReference type="EMBL" id="CP071518">
    <property type="protein sequence ID" value="QSX79406.1"/>
    <property type="molecule type" value="Genomic_DNA"/>
</dbReference>
<accession>A0A974Y101</accession>
<sequence length="153" mass="16204">MTTLPAIAVFLSLTVAGQASAAEVWHWQECSDPTMIRATVEADRRGVAELVIPACRLDRAEFAVEQQQRTFDFPAAPAAVRLGAKDAANVTGSIWEAGAEASGLVLGVSFQTSDRILLNSLHVVSVSAGSSAEIAPGIVVRSSVERTRRDDGR</sequence>